<evidence type="ECO:0008006" key="5">
    <source>
        <dbReference type="Google" id="ProtNLM"/>
    </source>
</evidence>
<gene>
    <name evidence="3" type="ORF">R1flu_009198</name>
</gene>
<evidence type="ECO:0000313" key="4">
    <source>
        <dbReference type="Proteomes" id="UP001605036"/>
    </source>
</evidence>
<dbReference type="Proteomes" id="UP001605036">
    <property type="component" value="Unassembled WGS sequence"/>
</dbReference>
<sequence length="472" mass="53465">MHTTLDKYNPRSYLPASVETNPNKKLVNGQQYEEILYYKDAAPYGPMYHLMTTVTELFWSAGRSNRFLILMILAYLCGLHGHSYNWAKAILHGLRTKILFLQSTTCNNEGGKTISMVWAPCFVHILFGLRRTLFARTPLEEAEGWVGWTHVTKDTDMSLAQFHSKFPKLITSLSDLRQRCKLPEEIPSASPEHPVSTRRPRAQNKQPEEIPIASPEQPVSCQRPEEIPIASPNNPCLQKGPVQKTRNVDFRPQRRIRYQNEGQNTGMRICFTQPLRTNIPTGVTTPQPVQSSGERSESTHTPTGAILVEDLNMTSNEDSPAKPPNVSIPLPTPPPPPSPITTIVTSELRQLPSTESQFTKELTTHLRRDIAQVINSHLLPYVQARIQRHSTATDMWKKAYEDQLSKVHELQETNDGLRGQVAAKDAEKSDVHALAQTKVQRELEELKRSMTKLEDFKRSMTAKEKVAEETHL</sequence>
<comment type="caution">
    <text evidence="3">The sequence shown here is derived from an EMBL/GenBank/DDBJ whole genome shotgun (WGS) entry which is preliminary data.</text>
</comment>
<proteinExistence type="predicted"/>
<evidence type="ECO:0000256" key="2">
    <source>
        <dbReference type="SAM" id="MobiDB-lite"/>
    </source>
</evidence>
<reference evidence="3 4" key="1">
    <citation type="submission" date="2024-09" db="EMBL/GenBank/DDBJ databases">
        <title>Chromosome-scale assembly of Riccia fluitans.</title>
        <authorList>
            <person name="Paukszto L."/>
            <person name="Sawicki J."/>
            <person name="Karawczyk K."/>
            <person name="Piernik-Szablinska J."/>
            <person name="Szczecinska M."/>
            <person name="Mazdziarz M."/>
        </authorList>
    </citation>
    <scope>NUCLEOTIDE SEQUENCE [LARGE SCALE GENOMIC DNA]</scope>
    <source>
        <strain evidence="3">Rf_01</strain>
        <tissue evidence="3">Aerial parts of the thallus</tissue>
    </source>
</reference>
<dbReference type="EMBL" id="JBHFFA010000002">
    <property type="protein sequence ID" value="KAL2641611.1"/>
    <property type="molecule type" value="Genomic_DNA"/>
</dbReference>
<organism evidence="3 4">
    <name type="scientific">Riccia fluitans</name>
    <dbReference type="NCBI Taxonomy" id="41844"/>
    <lineage>
        <taxon>Eukaryota</taxon>
        <taxon>Viridiplantae</taxon>
        <taxon>Streptophyta</taxon>
        <taxon>Embryophyta</taxon>
        <taxon>Marchantiophyta</taxon>
        <taxon>Marchantiopsida</taxon>
        <taxon>Marchantiidae</taxon>
        <taxon>Marchantiales</taxon>
        <taxon>Ricciaceae</taxon>
        <taxon>Riccia</taxon>
    </lineage>
</organism>
<feature type="compositionally biased region" description="Polar residues" evidence="2">
    <location>
        <begin position="277"/>
        <end position="293"/>
    </location>
</feature>
<keyword evidence="4" id="KW-1185">Reference proteome</keyword>
<feature type="region of interest" description="Disordered" evidence="2">
    <location>
        <begin position="183"/>
        <end position="219"/>
    </location>
</feature>
<evidence type="ECO:0000313" key="3">
    <source>
        <dbReference type="EMBL" id="KAL2641611.1"/>
    </source>
</evidence>
<feature type="region of interest" description="Disordered" evidence="2">
    <location>
        <begin position="277"/>
        <end position="301"/>
    </location>
</feature>
<accession>A0ABD1Z1V3</accession>
<evidence type="ECO:0000256" key="1">
    <source>
        <dbReference type="SAM" id="Coils"/>
    </source>
</evidence>
<name>A0ABD1Z1V3_9MARC</name>
<dbReference type="AlphaFoldDB" id="A0ABD1Z1V3"/>
<feature type="region of interest" description="Disordered" evidence="2">
    <location>
        <begin position="315"/>
        <end position="335"/>
    </location>
</feature>
<protein>
    <recommendedName>
        <fullName evidence="5">Aminotransferase-like plant mobile domain-containing protein</fullName>
    </recommendedName>
</protein>
<feature type="coiled-coil region" evidence="1">
    <location>
        <begin position="436"/>
        <end position="463"/>
    </location>
</feature>
<keyword evidence="1" id="KW-0175">Coiled coil</keyword>